<evidence type="ECO:0000259" key="8">
    <source>
        <dbReference type="PROSITE" id="PS50048"/>
    </source>
</evidence>
<dbReference type="SUPFAM" id="SSF57701">
    <property type="entry name" value="Zn2/Cys6 DNA-binding domain"/>
    <property type="match status" value="1"/>
</dbReference>
<comment type="caution">
    <text evidence="9">The sequence shown here is derived from an EMBL/GenBank/DDBJ whole genome shotgun (WGS) entry which is preliminary data.</text>
</comment>
<keyword evidence="3" id="KW-0805">Transcription regulation</keyword>
<dbReference type="InterPro" id="IPR052360">
    <property type="entry name" value="Transcr_Regulatory_Proteins"/>
</dbReference>
<dbReference type="EMBL" id="JAADJG010000223">
    <property type="protein sequence ID" value="KAF4451289.1"/>
    <property type="molecule type" value="Genomic_DNA"/>
</dbReference>
<dbReference type="PROSITE" id="PS50048">
    <property type="entry name" value="ZN2_CY6_FUNGAL_2"/>
    <property type="match status" value="1"/>
</dbReference>
<name>A0A8H4NU42_9HYPO</name>
<keyword evidence="6" id="KW-0539">Nucleus</keyword>
<dbReference type="AlphaFoldDB" id="A0A8H4NU42"/>
<evidence type="ECO:0000256" key="1">
    <source>
        <dbReference type="ARBA" id="ARBA00022723"/>
    </source>
</evidence>
<evidence type="ECO:0000256" key="6">
    <source>
        <dbReference type="ARBA" id="ARBA00023242"/>
    </source>
</evidence>
<dbReference type="PROSITE" id="PS00463">
    <property type="entry name" value="ZN2_CY6_FUNGAL_1"/>
    <property type="match status" value="1"/>
</dbReference>
<evidence type="ECO:0000256" key="2">
    <source>
        <dbReference type="ARBA" id="ARBA00022833"/>
    </source>
</evidence>
<proteinExistence type="predicted"/>
<dbReference type="SMART" id="SM00066">
    <property type="entry name" value="GAL4"/>
    <property type="match status" value="1"/>
</dbReference>
<dbReference type="Pfam" id="PF00172">
    <property type="entry name" value="Zn_clus"/>
    <property type="match status" value="1"/>
</dbReference>
<dbReference type="GO" id="GO:0003677">
    <property type="term" value="F:DNA binding"/>
    <property type="evidence" value="ECO:0007669"/>
    <property type="project" value="UniProtKB-KW"/>
</dbReference>
<dbReference type="InterPro" id="IPR001138">
    <property type="entry name" value="Zn2Cys6_DnaBD"/>
</dbReference>
<keyword evidence="5" id="KW-0804">Transcription</keyword>
<dbReference type="GO" id="GO:0000981">
    <property type="term" value="F:DNA-binding transcription factor activity, RNA polymerase II-specific"/>
    <property type="evidence" value="ECO:0007669"/>
    <property type="project" value="InterPro"/>
</dbReference>
<sequence>MTITSTETAKPKRTRTNVKQSKFGCFTCKARRVKCDEAKPSCNRCLTSKRECQGYPRGAYGDSSPNASSDTSSSLTSASSSSTSSPPSDIVWSLISSHPSDICSSLISLAFTPEHLSNPYVNLGCTVLVQSPRRARNDNEHIFWSHSVPQLSQSIPSVRAAIETFGVSYNEYVLKVPSPRPGFETARRYAQALRLVQDDLATMQHGPVPCVIACLLLGLVEALQQRLNKGLLHLQGALSLMKSGVDKKMLAGVDYKGLISLLHKLDLHVATYGIANPPNLPLKPFIMENVLDWRAHAYKYTSRRAIPPELLVEQGRQLSNLKLWLSRNRLPSIWDCESHESLVVLRAQCLAALINAANILEPRETAYDCFGPEFQEIVTLIEALLESKSRHEKLRYDSPGPLPSFIPEMGIIHPLYFTAKKYRSPHWRRRALNLILKCGNEGPWGAETEGSLVAGIIKSEEGAFDKESLNLTKREDTTNDGADSIPEERRLNACWACDPERENGEPTPTTRKRYTQIMMFKCLDMEGLLRDKEGQKPKDFAWLESERWEGWTEPLEMLF</sequence>
<gene>
    <name evidence="9" type="ORF">F53441_5710</name>
</gene>
<evidence type="ECO:0000313" key="9">
    <source>
        <dbReference type="EMBL" id="KAF4451289.1"/>
    </source>
</evidence>
<dbReference type="PANTHER" id="PTHR36206:SF12">
    <property type="entry name" value="ASPERCRYPTIN BIOSYNTHESIS CLUSTER-SPECIFIC TRANSCRIPTION REGULATOR ATNN-RELATED"/>
    <property type="match status" value="1"/>
</dbReference>
<keyword evidence="4" id="KW-0238">DNA-binding</keyword>
<feature type="domain" description="Zn(2)-C6 fungal-type" evidence="8">
    <location>
        <begin position="24"/>
        <end position="52"/>
    </location>
</feature>
<keyword evidence="1" id="KW-0479">Metal-binding</keyword>
<dbReference type="CDD" id="cd00067">
    <property type="entry name" value="GAL4"/>
    <property type="match status" value="1"/>
</dbReference>
<evidence type="ECO:0000256" key="7">
    <source>
        <dbReference type="SAM" id="MobiDB-lite"/>
    </source>
</evidence>
<accession>A0A8H4NU42</accession>
<dbReference type="PANTHER" id="PTHR36206">
    <property type="entry name" value="ASPERCRYPTIN BIOSYNTHESIS CLUSTER-SPECIFIC TRANSCRIPTION REGULATOR ATNN-RELATED"/>
    <property type="match status" value="1"/>
</dbReference>
<evidence type="ECO:0000313" key="10">
    <source>
        <dbReference type="Proteomes" id="UP000605986"/>
    </source>
</evidence>
<feature type="compositionally biased region" description="Low complexity" evidence="7">
    <location>
        <begin position="62"/>
        <end position="86"/>
    </location>
</feature>
<dbReference type="OrthoDB" id="3145928at2759"/>
<evidence type="ECO:0000256" key="4">
    <source>
        <dbReference type="ARBA" id="ARBA00023125"/>
    </source>
</evidence>
<dbReference type="GO" id="GO:0008270">
    <property type="term" value="F:zinc ion binding"/>
    <property type="evidence" value="ECO:0007669"/>
    <property type="project" value="InterPro"/>
</dbReference>
<keyword evidence="10" id="KW-1185">Reference proteome</keyword>
<evidence type="ECO:0000256" key="5">
    <source>
        <dbReference type="ARBA" id="ARBA00023163"/>
    </source>
</evidence>
<organism evidence="9 10">
    <name type="scientific">Fusarium austroafricanum</name>
    <dbReference type="NCBI Taxonomy" id="2364996"/>
    <lineage>
        <taxon>Eukaryota</taxon>
        <taxon>Fungi</taxon>
        <taxon>Dikarya</taxon>
        <taxon>Ascomycota</taxon>
        <taxon>Pezizomycotina</taxon>
        <taxon>Sordariomycetes</taxon>
        <taxon>Hypocreomycetidae</taxon>
        <taxon>Hypocreales</taxon>
        <taxon>Nectriaceae</taxon>
        <taxon>Fusarium</taxon>
        <taxon>Fusarium concolor species complex</taxon>
    </lineage>
</organism>
<feature type="region of interest" description="Disordered" evidence="7">
    <location>
        <begin position="57"/>
        <end position="86"/>
    </location>
</feature>
<keyword evidence="2" id="KW-0862">Zinc</keyword>
<reference evidence="9" key="1">
    <citation type="submission" date="2020-01" db="EMBL/GenBank/DDBJ databases">
        <title>Identification and distribution of gene clusters putatively required for synthesis of sphingolipid metabolism inhibitors in phylogenetically diverse species of the filamentous fungus Fusarium.</title>
        <authorList>
            <person name="Kim H.-S."/>
            <person name="Busman M."/>
            <person name="Brown D.W."/>
            <person name="Divon H."/>
            <person name="Uhlig S."/>
            <person name="Proctor R.H."/>
        </authorList>
    </citation>
    <scope>NUCLEOTIDE SEQUENCE</scope>
    <source>
        <strain evidence="9">NRRL 53441</strain>
    </source>
</reference>
<dbReference type="Gene3D" id="4.10.240.10">
    <property type="entry name" value="Zn(2)-C6 fungal-type DNA-binding domain"/>
    <property type="match status" value="1"/>
</dbReference>
<dbReference type="Proteomes" id="UP000605986">
    <property type="component" value="Unassembled WGS sequence"/>
</dbReference>
<protein>
    <submittedName>
        <fullName evidence="9">Putative transcriptional regulatory protein C15D4.02</fullName>
    </submittedName>
</protein>
<dbReference type="InterPro" id="IPR036864">
    <property type="entry name" value="Zn2-C6_fun-type_DNA-bd_sf"/>
</dbReference>
<evidence type="ECO:0000256" key="3">
    <source>
        <dbReference type="ARBA" id="ARBA00023015"/>
    </source>
</evidence>